<evidence type="ECO:0000256" key="2">
    <source>
        <dbReference type="ARBA" id="ARBA00022692"/>
    </source>
</evidence>
<evidence type="ECO:0000256" key="7">
    <source>
        <dbReference type="HAMAP-Rule" id="MF_00902"/>
    </source>
</evidence>
<dbReference type="AlphaFoldDB" id="A0A420XKC8"/>
<dbReference type="PRINTS" id="PR01840">
    <property type="entry name" value="TATCFAMILY"/>
</dbReference>
<evidence type="ECO:0000256" key="8">
    <source>
        <dbReference type="SAM" id="MobiDB-lite"/>
    </source>
</evidence>
<comment type="subcellular location">
    <subcellularLocation>
        <location evidence="7">Cell membrane</location>
        <topology evidence="7">Multi-pass membrane protein</topology>
    </subcellularLocation>
    <subcellularLocation>
        <location evidence="1">Membrane</location>
        <topology evidence="1">Multi-pass membrane protein</topology>
    </subcellularLocation>
</comment>
<dbReference type="InParanoid" id="A0A420XKC8"/>
<feature type="compositionally biased region" description="Basic residues" evidence="8">
    <location>
        <begin position="12"/>
        <end position="31"/>
    </location>
</feature>
<feature type="transmembrane region" description="Helical" evidence="7">
    <location>
        <begin position="142"/>
        <end position="165"/>
    </location>
</feature>
<reference evidence="9 10" key="1">
    <citation type="submission" date="2018-10" db="EMBL/GenBank/DDBJ databases">
        <title>Genomic Encyclopedia of Archaeal and Bacterial Type Strains, Phase II (KMG-II): from individual species to whole genera.</title>
        <authorList>
            <person name="Goeker M."/>
        </authorList>
    </citation>
    <scope>NUCLEOTIDE SEQUENCE [LARGE SCALE GENOMIC DNA]</scope>
    <source>
        <strain evidence="9 10">RP-AC37</strain>
    </source>
</reference>
<keyword evidence="4 7" id="KW-1133">Transmembrane helix</keyword>
<dbReference type="PANTHER" id="PTHR30371:SF0">
    <property type="entry name" value="SEC-INDEPENDENT PROTEIN TRANSLOCASE PROTEIN TATC, CHLOROPLASTIC-RELATED"/>
    <property type="match status" value="1"/>
</dbReference>
<dbReference type="InterPro" id="IPR002033">
    <property type="entry name" value="TatC"/>
</dbReference>
<feature type="region of interest" description="Disordered" evidence="8">
    <location>
        <begin position="1"/>
        <end position="32"/>
    </location>
</feature>
<keyword evidence="5 7" id="KW-0811">Translocation</keyword>
<feature type="transmembrane region" description="Helical" evidence="7">
    <location>
        <begin position="249"/>
        <end position="271"/>
    </location>
</feature>
<keyword evidence="7" id="KW-1003">Cell membrane</keyword>
<keyword evidence="3 7" id="KW-0653">Protein transport</keyword>
<evidence type="ECO:0000256" key="6">
    <source>
        <dbReference type="ARBA" id="ARBA00023136"/>
    </source>
</evidence>
<comment type="subunit">
    <text evidence="7">The Tat system comprises two distinct complexes: a TatABC complex, containing multiple copies of TatA, TatB and TatC subunits, and a separate TatA complex, containing only TatA subunits. Substrates initially bind to the TatABC complex, which probably triggers association of the separate TatA complex to form the active translocon.</text>
</comment>
<sequence length="297" mass="32982">MAGVNEAIPIPRNRRRPRVPVPPLRRKRRRRSPDGAMTLVEHLRELRARLVKSFAAAIPGVVVGLVFYKRISAFLVQPFCDAHIRGFGQTSCPALVQNGITAPFNTALSVAAMTGILLAAPVWLYQLWAFVTPGLHTNERRWSIAFLSTAIPLFFSGAVVAYLILPKAISVLLSFTLTDASNLVEVGDYLNILIRMILVFGLAFEMPVFIAMLNVAGVLSARNLLRSWRYTTFGIFVFAAVATPTGDPFTMLTLALPMVVLFLAAYLFCVWNDRRRAARGTDYDQFDDDEASPLDYT</sequence>
<feature type="transmembrane region" description="Helical" evidence="7">
    <location>
        <begin position="192"/>
        <end position="215"/>
    </location>
</feature>
<dbReference type="GO" id="GO:0009977">
    <property type="term" value="F:proton motive force dependent protein transmembrane transporter activity"/>
    <property type="evidence" value="ECO:0007669"/>
    <property type="project" value="TreeGrafter"/>
</dbReference>
<evidence type="ECO:0000313" key="9">
    <source>
        <dbReference type="EMBL" id="RKS67907.1"/>
    </source>
</evidence>
<dbReference type="Proteomes" id="UP000281955">
    <property type="component" value="Unassembled WGS sequence"/>
</dbReference>
<proteinExistence type="inferred from homology"/>
<evidence type="ECO:0000313" key="10">
    <source>
        <dbReference type="Proteomes" id="UP000281955"/>
    </source>
</evidence>
<dbReference type="GO" id="GO:0043953">
    <property type="term" value="P:protein transport by the Tat complex"/>
    <property type="evidence" value="ECO:0007669"/>
    <property type="project" value="UniProtKB-UniRule"/>
</dbReference>
<gene>
    <name evidence="7" type="primary">tatC</name>
    <name evidence="9" type="ORF">CLV35_3811</name>
</gene>
<dbReference type="PANTHER" id="PTHR30371">
    <property type="entry name" value="SEC-INDEPENDENT PROTEIN TRANSLOCASE PROTEIN TATC"/>
    <property type="match status" value="1"/>
</dbReference>
<keyword evidence="10" id="KW-1185">Reference proteome</keyword>
<dbReference type="HAMAP" id="MF_00902">
    <property type="entry name" value="TatC"/>
    <property type="match status" value="1"/>
</dbReference>
<organism evidence="9 10">
    <name type="scientific">Motilibacter peucedani</name>
    <dbReference type="NCBI Taxonomy" id="598650"/>
    <lineage>
        <taxon>Bacteria</taxon>
        <taxon>Bacillati</taxon>
        <taxon>Actinomycetota</taxon>
        <taxon>Actinomycetes</taxon>
        <taxon>Motilibacterales</taxon>
        <taxon>Motilibacteraceae</taxon>
        <taxon>Motilibacter</taxon>
    </lineage>
</organism>
<feature type="transmembrane region" description="Helical" evidence="7">
    <location>
        <begin position="50"/>
        <end position="68"/>
    </location>
</feature>
<dbReference type="NCBIfam" id="TIGR00945">
    <property type="entry name" value="tatC"/>
    <property type="match status" value="1"/>
</dbReference>
<keyword evidence="7" id="KW-0813">Transport</keyword>
<feature type="transmembrane region" description="Helical" evidence="7">
    <location>
        <begin position="227"/>
        <end position="243"/>
    </location>
</feature>
<comment type="caution">
    <text evidence="9">The sequence shown here is derived from an EMBL/GenBank/DDBJ whole genome shotgun (WGS) entry which is preliminary data.</text>
</comment>
<evidence type="ECO:0000256" key="5">
    <source>
        <dbReference type="ARBA" id="ARBA00023010"/>
    </source>
</evidence>
<accession>A0A420XKC8</accession>
<dbReference type="GO" id="GO:0033281">
    <property type="term" value="C:TAT protein transport complex"/>
    <property type="evidence" value="ECO:0007669"/>
    <property type="project" value="UniProtKB-UniRule"/>
</dbReference>
<feature type="transmembrane region" description="Helical" evidence="7">
    <location>
        <begin position="107"/>
        <end position="130"/>
    </location>
</feature>
<protein>
    <recommendedName>
        <fullName evidence="7">Sec-independent protein translocase protein TatC</fullName>
    </recommendedName>
</protein>
<name>A0A420XKC8_9ACTN</name>
<evidence type="ECO:0000256" key="4">
    <source>
        <dbReference type="ARBA" id="ARBA00022989"/>
    </source>
</evidence>
<evidence type="ECO:0000256" key="3">
    <source>
        <dbReference type="ARBA" id="ARBA00022927"/>
    </source>
</evidence>
<dbReference type="EMBL" id="RBWV01000017">
    <property type="protein sequence ID" value="RKS67907.1"/>
    <property type="molecule type" value="Genomic_DNA"/>
</dbReference>
<evidence type="ECO:0000256" key="1">
    <source>
        <dbReference type="ARBA" id="ARBA00004141"/>
    </source>
</evidence>
<dbReference type="Pfam" id="PF00902">
    <property type="entry name" value="TatC"/>
    <property type="match status" value="1"/>
</dbReference>
<dbReference type="FunCoup" id="A0A420XKC8">
    <property type="interactions" value="165"/>
</dbReference>
<comment type="similarity">
    <text evidence="7">Belongs to the TatC family.</text>
</comment>
<keyword evidence="6 7" id="KW-0472">Membrane</keyword>
<comment type="function">
    <text evidence="7">Part of the twin-arginine translocation (Tat) system that transports large folded proteins containing a characteristic twin-arginine motif in their signal peptide across membranes. Together with TatB, TatC is part of a receptor directly interacting with Tat signal peptides.</text>
</comment>
<keyword evidence="2 7" id="KW-0812">Transmembrane</keyword>
<dbReference type="GO" id="GO:0065002">
    <property type="term" value="P:intracellular protein transmembrane transport"/>
    <property type="evidence" value="ECO:0007669"/>
    <property type="project" value="TreeGrafter"/>
</dbReference>